<feature type="region of interest" description="Disordered" evidence="1">
    <location>
        <begin position="253"/>
        <end position="335"/>
    </location>
</feature>
<dbReference type="RefSeq" id="WP_409122422.1">
    <property type="nucleotide sequence ID" value="NZ_JBJVNI010000038.1"/>
</dbReference>
<evidence type="ECO:0000313" key="2">
    <source>
        <dbReference type="EMBL" id="MFM9615653.1"/>
    </source>
</evidence>
<feature type="compositionally biased region" description="Basic and acidic residues" evidence="1">
    <location>
        <begin position="299"/>
        <end position="310"/>
    </location>
</feature>
<reference evidence="2 3" key="1">
    <citation type="submission" date="2024-12" db="EMBL/GenBank/DDBJ databases">
        <title>Forecasting of Potato common scab and diversities of Pathogenic streptomyces spp. in china.</title>
        <authorList>
            <person name="Handique U."/>
            <person name="Wu J."/>
        </authorList>
    </citation>
    <scope>NUCLEOTIDE SEQUENCE [LARGE SCALE GENOMIC DNA]</scope>
    <source>
        <strain evidence="2 3">ZRIMU1530</strain>
    </source>
</reference>
<gene>
    <name evidence="2" type="ORF">ACKI18_44105</name>
</gene>
<dbReference type="InterPro" id="IPR045652">
    <property type="entry name" value="DUF6397"/>
</dbReference>
<evidence type="ECO:0000256" key="1">
    <source>
        <dbReference type="SAM" id="MobiDB-lite"/>
    </source>
</evidence>
<feature type="compositionally biased region" description="Pro residues" evidence="1">
    <location>
        <begin position="259"/>
        <end position="297"/>
    </location>
</feature>
<dbReference type="EMBL" id="JBJVNI010000038">
    <property type="protein sequence ID" value="MFM9615653.1"/>
    <property type="molecule type" value="Genomic_DNA"/>
</dbReference>
<protein>
    <submittedName>
        <fullName evidence="2">DUF6397 family protein</fullName>
    </submittedName>
</protein>
<feature type="compositionally biased region" description="Basic residues" evidence="1">
    <location>
        <begin position="313"/>
        <end position="335"/>
    </location>
</feature>
<accession>A0ABW9I9J5</accession>
<dbReference type="Proteomes" id="UP001631957">
    <property type="component" value="Unassembled WGS sequence"/>
</dbReference>
<keyword evidence="3" id="KW-1185">Reference proteome</keyword>
<name>A0ABW9I9J5_9ACTN</name>
<evidence type="ECO:0000313" key="3">
    <source>
        <dbReference type="Proteomes" id="UP001631957"/>
    </source>
</evidence>
<comment type="caution">
    <text evidence="2">The sequence shown here is derived from an EMBL/GenBank/DDBJ whole genome shotgun (WGS) entry which is preliminary data.</text>
</comment>
<dbReference type="Pfam" id="PF19934">
    <property type="entry name" value="DUF6397"/>
    <property type="match status" value="1"/>
</dbReference>
<proteinExistence type="predicted"/>
<sequence length="335" mass="37334">MSQHTTARPRPLTCTPSRAAKELGVKRGEFDFAVHLGRVRTVPDEGGGGRRIPYAEIERLRAQPDFPESFLEEVRTVGTAEAAGILKISPARFSRLARLGLVAPVRFYLNRYRAVVWLYLAEELRQFADDPANAPMLNGRTPEKLRARLADGLDRRARNWRGRHLGFLLREAETPWQRAGAVAAFLDPADITDLVPDPYERAYLNRSRPALPTHGAPGSPSAQLAAKIMTANFLDEIIWLRTDLTEALQEARASLTAPTPAPGPEPQPRAEPAPAPEPEPAPDPAPALDPEPAPDPEPLPERTLRTEPVPRPHTPRSRRRLSKWLRRKGRTRQRA</sequence>
<organism evidence="2 3">
    <name type="scientific">Streptomyces niveiscabiei</name>
    <dbReference type="NCBI Taxonomy" id="164115"/>
    <lineage>
        <taxon>Bacteria</taxon>
        <taxon>Bacillati</taxon>
        <taxon>Actinomycetota</taxon>
        <taxon>Actinomycetes</taxon>
        <taxon>Kitasatosporales</taxon>
        <taxon>Streptomycetaceae</taxon>
        <taxon>Streptomyces</taxon>
    </lineage>
</organism>